<protein>
    <recommendedName>
        <fullName evidence="2">DAHP synthetase I/KDSA domain-containing protein</fullName>
    </recommendedName>
</protein>
<gene>
    <name evidence="3" type="ORF">LCGC14_0160530</name>
</gene>
<accession>A0A0F9UVL4</accession>
<dbReference type="Pfam" id="PF00793">
    <property type="entry name" value="DAHP_synth_1"/>
    <property type="match status" value="1"/>
</dbReference>
<organism evidence="3">
    <name type="scientific">marine sediment metagenome</name>
    <dbReference type="NCBI Taxonomy" id="412755"/>
    <lineage>
        <taxon>unclassified sequences</taxon>
        <taxon>metagenomes</taxon>
        <taxon>ecological metagenomes</taxon>
    </lineage>
</organism>
<comment type="caution">
    <text evidence="3">The sequence shown here is derived from an EMBL/GenBank/DDBJ whole genome shotgun (WGS) entry which is preliminary data.</text>
</comment>
<dbReference type="InterPro" id="IPR006218">
    <property type="entry name" value="DAHP1/KDSA"/>
</dbReference>
<evidence type="ECO:0000256" key="1">
    <source>
        <dbReference type="ARBA" id="ARBA00022679"/>
    </source>
</evidence>
<name>A0A0F9UVL4_9ZZZZ</name>
<proteinExistence type="predicted"/>
<dbReference type="NCBIfam" id="NF006421">
    <property type="entry name" value="PRK08673.1"/>
    <property type="match status" value="1"/>
</dbReference>
<evidence type="ECO:0000259" key="2">
    <source>
        <dbReference type="Pfam" id="PF00793"/>
    </source>
</evidence>
<dbReference type="InterPro" id="IPR052899">
    <property type="entry name" value="Class-I_DAHP_synthase"/>
</dbReference>
<dbReference type="Gene3D" id="3.20.20.70">
    <property type="entry name" value="Aldolase class I"/>
    <property type="match status" value="1"/>
</dbReference>
<dbReference type="GO" id="GO:0016832">
    <property type="term" value="F:aldehyde-lyase activity"/>
    <property type="evidence" value="ECO:0007669"/>
    <property type="project" value="InterPro"/>
</dbReference>
<dbReference type="NCBIfam" id="NF009239">
    <property type="entry name" value="PRK12595.1"/>
    <property type="match status" value="1"/>
</dbReference>
<sequence>MANKPYKLASRTTQQGKTIIKIGDLKVGGKDIIIMAGPCAIENKQQLLACGRLVKKLGGKILRGGAFKPRTSPYSFQGLEEKGLKILASVGKETGLLTITEVLKPENVSLVAKYADILQIGARNMQNYSLLKSVGKSRKPVVLKRGLAATIEEWLAAAEYILKEGNSRVLLCERGIRTFETSTRFTLDISSIAVVKKISHLPIIVDPSHPAGQREFVPSLAKGAVAAGADGLLIEIHPQPEKALSDGPQSLSFFGFKTLMVDLKLISEAIDRQI</sequence>
<dbReference type="PANTHER" id="PTHR43018">
    <property type="entry name" value="PHOSPHO-2-DEHYDRO-3-DEOXYHEPTONATE ALDOLASE"/>
    <property type="match status" value="1"/>
</dbReference>
<dbReference type="InterPro" id="IPR006268">
    <property type="entry name" value="DAHP_syn_2"/>
</dbReference>
<reference evidence="3" key="1">
    <citation type="journal article" date="2015" name="Nature">
        <title>Complex archaea that bridge the gap between prokaryotes and eukaryotes.</title>
        <authorList>
            <person name="Spang A."/>
            <person name="Saw J.H."/>
            <person name="Jorgensen S.L."/>
            <person name="Zaremba-Niedzwiedzka K."/>
            <person name="Martijn J."/>
            <person name="Lind A.E."/>
            <person name="van Eijk R."/>
            <person name="Schleper C."/>
            <person name="Guy L."/>
            <person name="Ettema T.J."/>
        </authorList>
    </citation>
    <scope>NUCLEOTIDE SEQUENCE</scope>
</reference>
<dbReference type="GO" id="GO:0016740">
    <property type="term" value="F:transferase activity"/>
    <property type="evidence" value="ECO:0007669"/>
    <property type="project" value="UniProtKB-KW"/>
</dbReference>
<dbReference type="EMBL" id="LAZR01000060">
    <property type="protein sequence ID" value="KKN97095.1"/>
    <property type="molecule type" value="Genomic_DNA"/>
</dbReference>
<dbReference type="AlphaFoldDB" id="A0A0F9UVL4"/>
<keyword evidence="1" id="KW-0808">Transferase</keyword>
<dbReference type="SUPFAM" id="SSF51569">
    <property type="entry name" value="Aldolase"/>
    <property type="match status" value="1"/>
</dbReference>
<dbReference type="NCBIfam" id="TIGR01361">
    <property type="entry name" value="DAHP_synth_Bsub"/>
    <property type="match status" value="1"/>
</dbReference>
<dbReference type="PANTHER" id="PTHR43018:SF2">
    <property type="entry name" value="PHOSPHO-2-DEHYDRO-3-DEOXYHEPTONATE ALDOLASE"/>
    <property type="match status" value="1"/>
</dbReference>
<feature type="domain" description="DAHP synthetase I/KDSA" evidence="2">
    <location>
        <begin position="24"/>
        <end position="258"/>
    </location>
</feature>
<evidence type="ECO:0000313" key="3">
    <source>
        <dbReference type="EMBL" id="KKN97095.1"/>
    </source>
</evidence>
<dbReference type="InterPro" id="IPR013785">
    <property type="entry name" value="Aldolase_TIM"/>
</dbReference>
<dbReference type="GO" id="GO:0009073">
    <property type="term" value="P:aromatic amino acid family biosynthetic process"/>
    <property type="evidence" value="ECO:0007669"/>
    <property type="project" value="InterPro"/>
</dbReference>